<evidence type="ECO:0000256" key="2">
    <source>
        <dbReference type="ARBA" id="ARBA00022801"/>
    </source>
</evidence>
<evidence type="ECO:0000313" key="12">
    <source>
        <dbReference type="EMBL" id="AGH94713.1"/>
    </source>
</evidence>
<organism evidence="12 13">
    <name type="scientific">Pseudobdellovibrio exovorus JSS</name>
    <dbReference type="NCBI Taxonomy" id="1184267"/>
    <lineage>
        <taxon>Bacteria</taxon>
        <taxon>Pseudomonadati</taxon>
        <taxon>Bdellovibrionota</taxon>
        <taxon>Bdellovibrionia</taxon>
        <taxon>Bdellovibrionales</taxon>
        <taxon>Pseudobdellovibrionaceae</taxon>
        <taxon>Pseudobdellovibrio</taxon>
    </lineage>
</organism>
<evidence type="ECO:0000256" key="8">
    <source>
        <dbReference type="SAM" id="MobiDB-lite"/>
    </source>
</evidence>
<feature type="domain" description="Helicase C-terminal" evidence="10">
    <location>
        <begin position="239"/>
        <end position="387"/>
    </location>
</feature>
<reference evidence="12 13" key="1">
    <citation type="journal article" date="2013" name="ISME J.">
        <title>By their genes ye shall know them: genomic signatures of predatory bacteria.</title>
        <authorList>
            <person name="Pasternak Z."/>
            <person name="Pietrokovski S."/>
            <person name="Rotem O."/>
            <person name="Gophna U."/>
            <person name="Lurie-Weinberger M.N."/>
            <person name="Jurkevitch E."/>
        </authorList>
    </citation>
    <scope>NUCLEOTIDE SEQUENCE [LARGE SCALE GENOMIC DNA]</scope>
    <source>
        <strain evidence="12 13">JSS</strain>
    </source>
</reference>
<dbReference type="InterPro" id="IPR000629">
    <property type="entry name" value="RNA-helicase_DEAD-box_CS"/>
</dbReference>
<dbReference type="eggNOG" id="COG0513">
    <property type="taxonomic scope" value="Bacteria"/>
</dbReference>
<dbReference type="CDD" id="cd00268">
    <property type="entry name" value="DEADc"/>
    <property type="match status" value="1"/>
</dbReference>
<dbReference type="RefSeq" id="WP_015469203.1">
    <property type="nucleotide sequence ID" value="NC_020813.1"/>
</dbReference>
<dbReference type="InterPro" id="IPR014001">
    <property type="entry name" value="Helicase_ATP-bd"/>
</dbReference>
<dbReference type="AlphaFoldDB" id="M4V690"/>
<dbReference type="Gene3D" id="3.40.50.300">
    <property type="entry name" value="P-loop containing nucleotide triphosphate hydrolases"/>
    <property type="match status" value="2"/>
</dbReference>
<feature type="compositionally biased region" description="Polar residues" evidence="8">
    <location>
        <begin position="503"/>
        <end position="512"/>
    </location>
</feature>
<dbReference type="GO" id="GO:0005524">
    <property type="term" value="F:ATP binding"/>
    <property type="evidence" value="ECO:0007669"/>
    <property type="project" value="UniProtKB-KW"/>
</dbReference>
<dbReference type="InterPro" id="IPR014014">
    <property type="entry name" value="RNA_helicase_DEAD_Q_motif"/>
</dbReference>
<feature type="region of interest" description="Disordered" evidence="8">
    <location>
        <begin position="401"/>
        <end position="542"/>
    </location>
</feature>
<dbReference type="Pfam" id="PF00270">
    <property type="entry name" value="DEAD"/>
    <property type="match status" value="1"/>
</dbReference>
<dbReference type="STRING" id="1184267.A11Q_493"/>
<evidence type="ECO:0000259" key="9">
    <source>
        <dbReference type="PROSITE" id="PS51192"/>
    </source>
</evidence>
<dbReference type="PROSITE" id="PS51194">
    <property type="entry name" value="HELICASE_CTER"/>
    <property type="match status" value="1"/>
</dbReference>
<accession>M4V690</accession>
<feature type="domain" description="Helicase ATP-binding" evidence="9">
    <location>
        <begin position="32"/>
        <end position="215"/>
    </location>
</feature>
<sequence>MKYSELNLDPRLNTAIEKLNYVEATAIQEQTIPHILSGKDVAGLAQTGTGKTAAFLIPLIERILRTQNEPTHERAFKDWHARSFILILVPTRELAEQINDNVIKLTDGCGLKSFPLYGGTGYDKQKEALQSGLSFVVSTPGRLIDLYKENHVDLKQVKAVVFDEADRMFDMGFKDDMKYILSRIPRERQFLVFSATLNFDVLNTAYQFGAEPVEINISRDQAKAENVKDYIMHIGHEEKPQNLLSILKKENPKQAMIFTNFKHNVDRISAFLMDNQIPAMGISSLMSQGQRNNVIEKFKAENDQNILVATDVAARGLDINGVDLVVNFEMPQDAESYVHRIGRTGRAGREGKAYSLICDRDIDSLSRVEEYTKKKIETVFLEDEELIKEFTPFRREEASLRNRFDRAQKGGRGGPRQERDARGGDRQDRRPKGGKRFEGPRQDAPAGASAARGPVEGAPRGHRHNNKGRDQKDFRGRQHKDQGGPAAPQHQNRPPKPAHATSPAASGNTAAQNRIKLPNKGRNFRNNAPSKRQPVAQTSFSQKVKSFFQKIFG</sequence>
<evidence type="ECO:0000256" key="7">
    <source>
        <dbReference type="RuleBase" id="RU000492"/>
    </source>
</evidence>
<feature type="short sequence motif" description="Q motif" evidence="6">
    <location>
        <begin position="1"/>
        <end position="29"/>
    </location>
</feature>
<comment type="similarity">
    <text evidence="5 7">Belongs to the DEAD box helicase family.</text>
</comment>
<dbReference type="GO" id="GO:0003676">
    <property type="term" value="F:nucleic acid binding"/>
    <property type="evidence" value="ECO:0007669"/>
    <property type="project" value="InterPro"/>
</dbReference>
<evidence type="ECO:0000256" key="3">
    <source>
        <dbReference type="ARBA" id="ARBA00022806"/>
    </source>
</evidence>
<dbReference type="Proteomes" id="UP000012040">
    <property type="component" value="Chromosome"/>
</dbReference>
<keyword evidence="13" id="KW-1185">Reference proteome</keyword>
<gene>
    <name evidence="12" type="ORF">A11Q_493</name>
</gene>
<dbReference type="EMBL" id="CP003537">
    <property type="protein sequence ID" value="AGH94713.1"/>
    <property type="molecule type" value="Genomic_DNA"/>
</dbReference>
<dbReference type="Pfam" id="PF00271">
    <property type="entry name" value="Helicase_C"/>
    <property type="match status" value="1"/>
</dbReference>
<dbReference type="PATRIC" id="fig|1184267.3.peg.501"/>
<protein>
    <submittedName>
        <fullName evidence="12">ATP-dependent RNA helicase</fullName>
    </submittedName>
</protein>
<feature type="compositionally biased region" description="Basic and acidic residues" evidence="8">
    <location>
        <begin position="415"/>
        <end position="441"/>
    </location>
</feature>
<dbReference type="InterPro" id="IPR001650">
    <property type="entry name" value="Helicase_C-like"/>
</dbReference>
<dbReference type="GO" id="GO:0003724">
    <property type="term" value="F:RNA helicase activity"/>
    <property type="evidence" value="ECO:0007669"/>
    <property type="project" value="InterPro"/>
</dbReference>
<keyword evidence="2 7" id="KW-0378">Hydrolase</keyword>
<feature type="compositionally biased region" description="Polar residues" evidence="8">
    <location>
        <begin position="524"/>
        <end position="542"/>
    </location>
</feature>
<dbReference type="PROSITE" id="PS51192">
    <property type="entry name" value="HELICASE_ATP_BIND_1"/>
    <property type="match status" value="1"/>
</dbReference>
<feature type="domain" description="DEAD-box RNA helicase Q" evidence="11">
    <location>
        <begin position="1"/>
        <end position="29"/>
    </location>
</feature>
<evidence type="ECO:0000256" key="1">
    <source>
        <dbReference type="ARBA" id="ARBA00022741"/>
    </source>
</evidence>
<evidence type="ECO:0000313" key="13">
    <source>
        <dbReference type="Proteomes" id="UP000012040"/>
    </source>
</evidence>
<name>M4V690_9BACT</name>
<dbReference type="SMART" id="SM00487">
    <property type="entry name" value="DEXDc"/>
    <property type="match status" value="1"/>
</dbReference>
<keyword evidence="3 7" id="KW-0347">Helicase</keyword>
<dbReference type="PROSITE" id="PS51195">
    <property type="entry name" value="Q_MOTIF"/>
    <property type="match status" value="1"/>
</dbReference>
<proteinExistence type="inferred from homology"/>
<dbReference type="PANTHER" id="PTHR47959">
    <property type="entry name" value="ATP-DEPENDENT RNA HELICASE RHLE-RELATED"/>
    <property type="match status" value="1"/>
</dbReference>
<dbReference type="OrthoDB" id="5291130at2"/>
<evidence type="ECO:0000256" key="5">
    <source>
        <dbReference type="ARBA" id="ARBA00038437"/>
    </source>
</evidence>
<evidence type="ECO:0000259" key="11">
    <source>
        <dbReference type="PROSITE" id="PS51195"/>
    </source>
</evidence>
<dbReference type="InterPro" id="IPR044742">
    <property type="entry name" value="DEAD/DEAH_RhlB"/>
</dbReference>
<dbReference type="InterPro" id="IPR050079">
    <property type="entry name" value="DEAD_box_RNA_helicase"/>
</dbReference>
<dbReference type="SMART" id="SM00490">
    <property type="entry name" value="HELICc"/>
    <property type="match status" value="1"/>
</dbReference>
<dbReference type="GO" id="GO:0005829">
    <property type="term" value="C:cytosol"/>
    <property type="evidence" value="ECO:0007669"/>
    <property type="project" value="TreeGrafter"/>
</dbReference>
<dbReference type="InterPro" id="IPR011545">
    <property type="entry name" value="DEAD/DEAH_box_helicase_dom"/>
</dbReference>
<dbReference type="HOGENOM" id="CLU_003041_28_3_7"/>
<dbReference type="CDD" id="cd18787">
    <property type="entry name" value="SF2_C_DEAD"/>
    <property type="match status" value="1"/>
</dbReference>
<dbReference type="PANTHER" id="PTHR47959:SF13">
    <property type="entry name" value="ATP-DEPENDENT RNA HELICASE RHLE"/>
    <property type="match status" value="1"/>
</dbReference>
<dbReference type="SUPFAM" id="SSF52540">
    <property type="entry name" value="P-loop containing nucleoside triphosphate hydrolases"/>
    <property type="match status" value="1"/>
</dbReference>
<dbReference type="GO" id="GO:0016787">
    <property type="term" value="F:hydrolase activity"/>
    <property type="evidence" value="ECO:0007669"/>
    <property type="project" value="UniProtKB-KW"/>
</dbReference>
<evidence type="ECO:0000259" key="10">
    <source>
        <dbReference type="PROSITE" id="PS51194"/>
    </source>
</evidence>
<feature type="compositionally biased region" description="Basic and acidic residues" evidence="8">
    <location>
        <begin position="467"/>
        <end position="482"/>
    </location>
</feature>
<keyword evidence="1 7" id="KW-0547">Nucleotide-binding</keyword>
<evidence type="ECO:0000256" key="4">
    <source>
        <dbReference type="ARBA" id="ARBA00022840"/>
    </source>
</evidence>
<dbReference type="KEGG" id="bex:A11Q_493"/>
<evidence type="ECO:0000256" key="6">
    <source>
        <dbReference type="PROSITE-ProRule" id="PRU00552"/>
    </source>
</evidence>
<keyword evidence="4 7" id="KW-0067">ATP-binding</keyword>
<dbReference type="PROSITE" id="PS00039">
    <property type="entry name" value="DEAD_ATP_HELICASE"/>
    <property type="match status" value="1"/>
</dbReference>
<dbReference type="InterPro" id="IPR027417">
    <property type="entry name" value="P-loop_NTPase"/>
</dbReference>